<dbReference type="HOGENOM" id="CLU_012923_4_0_1"/>
<feature type="transmembrane region" description="Helical" evidence="5">
    <location>
        <begin position="12"/>
        <end position="29"/>
    </location>
</feature>
<comment type="subcellular location">
    <subcellularLocation>
        <location evidence="1">Membrane</location>
        <topology evidence="1">Multi-pass membrane protein</topology>
    </subcellularLocation>
</comment>
<evidence type="ECO:0000256" key="5">
    <source>
        <dbReference type="SAM" id="Phobius"/>
    </source>
</evidence>
<keyword evidence="3 5" id="KW-1133">Transmembrane helix</keyword>
<dbReference type="SMART" id="SM01417">
    <property type="entry name" value="Solute_trans_a"/>
    <property type="match status" value="1"/>
</dbReference>
<reference evidence="6 7" key="1">
    <citation type="journal article" date="2011" name="Proc. Natl. Acad. Sci. U.S.A.">
        <title>Evolutionary erosion of yeast sex chromosomes by mating-type switching accidents.</title>
        <authorList>
            <person name="Gordon J.L."/>
            <person name="Armisen D."/>
            <person name="Proux-Wera E."/>
            <person name="Oheigeartaigh S.S."/>
            <person name="Byrne K.P."/>
            <person name="Wolfe K.H."/>
        </authorList>
    </citation>
    <scope>NUCLEOTIDE SEQUENCE [LARGE SCALE GENOMIC DNA]</scope>
    <source>
        <strain evidence="7">ATCC 24235 / CBS 4417 / NBRC 1672 / NRRL Y-8282 / UCD 70-5</strain>
    </source>
</reference>
<dbReference type="KEGG" id="tpf:TPHA_0B03090"/>
<evidence type="ECO:0008006" key="8">
    <source>
        <dbReference type="Google" id="ProtNLM"/>
    </source>
</evidence>
<dbReference type="OMA" id="YNLALFW"/>
<evidence type="ECO:0000256" key="4">
    <source>
        <dbReference type="ARBA" id="ARBA00023136"/>
    </source>
</evidence>
<evidence type="ECO:0000256" key="3">
    <source>
        <dbReference type="ARBA" id="ARBA00022989"/>
    </source>
</evidence>
<gene>
    <name evidence="6" type="primary">TPHA0B03090</name>
    <name evidence="6" type="ordered locus">TPHA_0B03090</name>
</gene>
<dbReference type="GeneID" id="11535155"/>
<protein>
    <recommendedName>
        <fullName evidence="8">DUF300-domain-containing protein</fullName>
    </recommendedName>
</protein>
<keyword evidence="7" id="KW-1185">Reference proteome</keyword>
<sequence length="437" mass="51008">MINDDSKVLSVIKFLCFLSSTIAITISFYDIVRHFQNYRKPLEQRLTIRILLVVPIFSLTCFISIVKPGFAHFVTDPIREVYEAFIIFTFFSLLTLILGGERKIVSELSLEHGTIKQPVFIIGNFLKPLDLSDPEDFLQVKRGILQYVWFKPLYCCSLLALETWKSIKARYLLLFLYNISVTWSLYNLALFWIYFAPNLKKFHPWSKFLCVKLIIFASYWQSVIIELLISVGIMGSSGDGPEERAHFSYICQNTVLCLEMIFFALLHVKAFSWSDYSYKILPKCARMEFMYALRDTFCAYDVKWDFKHTLLVGSNYYTYQNFDITYTDGDLMAAMSFESRNRQLHKGFRFSNDGRQRYQITDYGSILDGDPLRAAVSYGSKNASHELEEEAWDNSIGEMQYRIDDPNYPVIWEVAGHRYTNDMNTIRESLRNSNGYN</sequence>
<organism evidence="6 7">
    <name type="scientific">Tetrapisispora phaffii (strain ATCC 24235 / CBS 4417 / NBRC 1672 / NRRL Y-8282 / UCD 70-5)</name>
    <name type="common">Yeast</name>
    <name type="synonym">Fabospora phaffii</name>
    <dbReference type="NCBI Taxonomy" id="1071381"/>
    <lineage>
        <taxon>Eukaryota</taxon>
        <taxon>Fungi</taxon>
        <taxon>Dikarya</taxon>
        <taxon>Ascomycota</taxon>
        <taxon>Saccharomycotina</taxon>
        <taxon>Saccharomycetes</taxon>
        <taxon>Saccharomycetales</taxon>
        <taxon>Saccharomycetaceae</taxon>
        <taxon>Tetrapisispora</taxon>
    </lineage>
</organism>
<dbReference type="STRING" id="1071381.G8BPQ0"/>
<dbReference type="Pfam" id="PF03619">
    <property type="entry name" value="Solute_trans_a"/>
    <property type="match status" value="1"/>
</dbReference>
<dbReference type="Proteomes" id="UP000005666">
    <property type="component" value="Chromosome 2"/>
</dbReference>
<dbReference type="OrthoDB" id="5348404at2759"/>
<dbReference type="eggNOG" id="KOG2641">
    <property type="taxonomic scope" value="Eukaryota"/>
</dbReference>
<dbReference type="PANTHER" id="PTHR23423">
    <property type="entry name" value="ORGANIC SOLUTE TRANSPORTER-RELATED"/>
    <property type="match status" value="1"/>
</dbReference>
<dbReference type="InterPro" id="IPR005178">
    <property type="entry name" value="Ostalpha/TMEM184C"/>
</dbReference>
<proteinExistence type="predicted"/>
<evidence type="ECO:0000313" key="6">
    <source>
        <dbReference type="EMBL" id="CCE61981.1"/>
    </source>
</evidence>
<name>G8BPQ0_TETPH</name>
<keyword evidence="4 5" id="KW-0472">Membrane</keyword>
<dbReference type="AlphaFoldDB" id="G8BPQ0"/>
<dbReference type="EMBL" id="HE612857">
    <property type="protein sequence ID" value="CCE61981.1"/>
    <property type="molecule type" value="Genomic_DNA"/>
</dbReference>
<accession>G8BPQ0</accession>
<evidence type="ECO:0000313" key="7">
    <source>
        <dbReference type="Proteomes" id="UP000005666"/>
    </source>
</evidence>
<dbReference type="GO" id="GO:0007033">
    <property type="term" value="P:vacuole organization"/>
    <property type="evidence" value="ECO:0007669"/>
    <property type="project" value="EnsemblFungi"/>
</dbReference>
<feature type="transmembrane region" description="Helical" evidence="5">
    <location>
        <begin position="171"/>
        <end position="194"/>
    </location>
</feature>
<feature type="transmembrane region" description="Helical" evidence="5">
    <location>
        <begin position="50"/>
        <end position="70"/>
    </location>
</feature>
<evidence type="ECO:0000256" key="2">
    <source>
        <dbReference type="ARBA" id="ARBA00022692"/>
    </source>
</evidence>
<dbReference type="GO" id="GO:0044395">
    <property type="term" value="P:protein targeting to vacuolar membrane"/>
    <property type="evidence" value="ECO:0007669"/>
    <property type="project" value="EnsemblFungi"/>
</dbReference>
<feature type="transmembrane region" description="Helical" evidence="5">
    <location>
        <begin position="247"/>
        <end position="268"/>
    </location>
</feature>
<dbReference type="GO" id="GO:0005774">
    <property type="term" value="C:vacuolar membrane"/>
    <property type="evidence" value="ECO:0007669"/>
    <property type="project" value="EnsemblFungi"/>
</dbReference>
<feature type="transmembrane region" description="Helical" evidence="5">
    <location>
        <begin position="214"/>
        <end position="235"/>
    </location>
</feature>
<evidence type="ECO:0000256" key="1">
    <source>
        <dbReference type="ARBA" id="ARBA00004141"/>
    </source>
</evidence>
<dbReference type="RefSeq" id="XP_003684415.1">
    <property type="nucleotide sequence ID" value="XM_003684367.1"/>
</dbReference>
<keyword evidence="2 5" id="KW-0812">Transmembrane</keyword>
<feature type="transmembrane region" description="Helical" evidence="5">
    <location>
        <begin position="82"/>
        <end position="100"/>
    </location>
</feature>